<gene>
    <name evidence="1" type="ORF">PG991_001212</name>
</gene>
<accession>A0ABR1SVI3</accession>
<organism evidence="1 2">
    <name type="scientific">Apiospora marii</name>
    <dbReference type="NCBI Taxonomy" id="335849"/>
    <lineage>
        <taxon>Eukaryota</taxon>
        <taxon>Fungi</taxon>
        <taxon>Dikarya</taxon>
        <taxon>Ascomycota</taxon>
        <taxon>Pezizomycotina</taxon>
        <taxon>Sordariomycetes</taxon>
        <taxon>Xylariomycetidae</taxon>
        <taxon>Amphisphaeriales</taxon>
        <taxon>Apiosporaceae</taxon>
        <taxon>Apiospora</taxon>
    </lineage>
</organism>
<comment type="caution">
    <text evidence="1">The sequence shown here is derived from an EMBL/GenBank/DDBJ whole genome shotgun (WGS) entry which is preliminary data.</text>
</comment>
<name>A0ABR1SVI3_9PEZI</name>
<dbReference type="Proteomes" id="UP001396898">
    <property type="component" value="Unassembled WGS sequence"/>
</dbReference>
<evidence type="ECO:0008006" key="3">
    <source>
        <dbReference type="Google" id="ProtNLM"/>
    </source>
</evidence>
<protein>
    <recommendedName>
        <fullName evidence="3">Secreted protein</fullName>
    </recommendedName>
</protein>
<reference evidence="1 2" key="1">
    <citation type="submission" date="2023-01" db="EMBL/GenBank/DDBJ databases">
        <title>Analysis of 21 Apiospora genomes using comparative genomics revels a genus with tremendous synthesis potential of carbohydrate active enzymes and secondary metabolites.</title>
        <authorList>
            <person name="Sorensen T."/>
        </authorList>
    </citation>
    <scope>NUCLEOTIDE SEQUENCE [LARGE SCALE GENOMIC DNA]</scope>
    <source>
        <strain evidence="1 2">CBS 20057</strain>
    </source>
</reference>
<evidence type="ECO:0000313" key="1">
    <source>
        <dbReference type="EMBL" id="KAK8037866.1"/>
    </source>
</evidence>
<sequence length="107" mass="11482">MDWPALVLVLVLRRDVAPHFALHWLLSGNGGSFALLEGVESSLSCFAGFSPTVVEHPIRCVGSCRSAPSRCLTGFSPGMANTPFALPEVVEARFESLTIICFIGFSL</sequence>
<dbReference type="EMBL" id="JAQQWI010000002">
    <property type="protein sequence ID" value="KAK8037866.1"/>
    <property type="molecule type" value="Genomic_DNA"/>
</dbReference>
<evidence type="ECO:0000313" key="2">
    <source>
        <dbReference type="Proteomes" id="UP001396898"/>
    </source>
</evidence>
<keyword evidence="2" id="KW-1185">Reference proteome</keyword>
<proteinExistence type="predicted"/>